<keyword evidence="1" id="KW-1133">Transmembrane helix</keyword>
<keyword evidence="1" id="KW-0812">Transmembrane</keyword>
<gene>
    <name evidence="2" type="ORF">Tco_0925304</name>
</gene>
<keyword evidence="3" id="KW-1185">Reference proteome</keyword>
<organism evidence="2 3">
    <name type="scientific">Tanacetum coccineum</name>
    <dbReference type="NCBI Taxonomy" id="301880"/>
    <lineage>
        <taxon>Eukaryota</taxon>
        <taxon>Viridiplantae</taxon>
        <taxon>Streptophyta</taxon>
        <taxon>Embryophyta</taxon>
        <taxon>Tracheophyta</taxon>
        <taxon>Spermatophyta</taxon>
        <taxon>Magnoliopsida</taxon>
        <taxon>eudicotyledons</taxon>
        <taxon>Gunneridae</taxon>
        <taxon>Pentapetalae</taxon>
        <taxon>asterids</taxon>
        <taxon>campanulids</taxon>
        <taxon>Asterales</taxon>
        <taxon>Asteraceae</taxon>
        <taxon>Asteroideae</taxon>
        <taxon>Anthemideae</taxon>
        <taxon>Anthemidinae</taxon>
        <taxon>Tanacetum</taxon>
    </lineage>
</organism>
<evidence type="ECO:0000313" key="2">
    <source>
        <dbReference type="EMBL" id="GJT34885.1"/>
    </source>
</evidence>
<proteinExistence type="predicted"/>
<accession>A0ABQ5D7Q1</accession>
<reference evidence="2" key="2">
    <citation type="submission" date="2022-01" db="EMBL/GenBank/DDBJ databases">
        <authorList>
            <person name="Yamashiro T."/>
            <person name="Shiraishi A."/>
            <person name="Satake H."/>
            <person name="Nakayama K."/>
        </authorList>
    </citation>
    <scope>NUCLEOTIDE SEQUENCE</scope>
</reference>
<comment type="caution">
    <text evidence="2">The sequence shown here is derived from an EMBL/GenBank/DDBJ whole genome shotgun (WGS) entry which is preliminary data.</text>
</comment>
<name>A0ABQ5D7Q1_9ASTR</name>
<reference evidence="2" key="1">
    <citation type="journal article" date="2022" name="Int. J. Mol. Sci.">
        <title>Draft Genome of Tanacetum Coccineum: Genomic Comparison of Closely Related Tanacetum-Family Plants.</title>
        <authorList>
            <person name="Yamashiro T."/>
            <person name="Shiraishi A."/>
            <person name="Nakayama K."/>
            <person name="Satake H."/>
        </authorList>
    </citation>
    <scope>NUCLEOTIDE SEQUENCE</scope>
</reference>
<keyword evidence="1" id="KW-0472">Membrane</keyword>
<dbReference type="EMBL" id="BQNB010015002">
    <property type="protein sequence ID" value="GJT34885.1"/>
    <property type="molecule type" value="Genomic_DNA"/>
</dbReference>
<dbReference type="Proteomes" id="UP001151760">
    <property type="component" value="Unassembled WGS sequence"/>
</dbReference>
<protein>
    <submittedName>
        <fullName evidence="2">Uncharacterized protein</fullName>
    </submittedName>
</protein>
<sequence>MRPSEEKKVGELASSLVKSSISRFNQTPAIYHISPGLLAIAILMINYIPGKDENGDDMLFDENEKDSIELKNVEGLARQKKKGVDKRLSEMIGISFALTIDVQVRLRWMIGNSKVIHFKKGLAKYAKVSSTHQKCLDLDSSSYIFQKIILL</sequence>
<evidence type="ECO:0000256" key="1">
    <source>
        <dbReference type="SAM" id="Phobius"/>
    </source>
</evidence>
<feature type="transmembrane region" description="Helical" evidence="1">
    <location>
        <begin position="29"/>
        <end position="48"/>
    </location>
</feature>
<evidence type="ECO:0000313" key="3">
    <source>
        <dbReference type="Proteomes" id="UP001151760"/>
    </source>
</evidence>